<feature type="chain" id="PRO_5018255929" description="PASTA domain-containing protein" evidence="1">
    <location>
        <begin position="35"/>
        <end position="107"/>
    </location>
</feature>
<evidence type="ECO:0000313" key="2">
    <source>
        <dbReference type="EMBL" id="RLQ87532.1"/>
    </source>
</evidence>
<evidence type="ECO:0000256" key="1">
    <source>
        <dbReference type="SAM" id="SignalP"/>
    </source>
</evidence>
<reference evidence="2 3" key="1">
    <citation type="submission" date="2018-10" db="EMBL/GenBank/DDBJ databases">
        <title>Notoacmeibacter sp. M2BS9Y-3-1, whole genome shotgun sequence.</title>
        <authorList>
            <person name="Tuo L."/>
        </authorList>
    </citation>
    <scope>NUCLEOTIDE SEQUENCE [LARGE SCALE GENOMIC DNA]</scope>
    <source>
        <strain evidence="2 3">M2BS9Y-3-1</strain>
    </source>
</reference>
<accession>A0A3L7JGC4</accession>
<evidence type="ECO:0000313" key="3">
    <source>
        <dbReference type="Proteomes" id="UP000281094"/>
    </source>
</evidence>
<comment type="caution">
    <text evidence="2">The sequence shown here is derived from an EMBL/GenBank/DDBJ whole genome shotgun (WGS) entry which is preliminary data.</text>
</comment>
<feature type="signal peptide" evidence="1">
    <location>
        <begin position="1"/>
        <end position="34"/>
    </location>
</feature>
<organism evidence="2 3">
    <name type="scientific">Notoacmeibacter ruber</name>
    <dbReference type="NCBI Taxonomy" id="2670375"/>
    <lineage>
        <taxon>Bacteria</taxon>
        <taxon>Pseudomonadati</taxon>
        <taxon>Pseudomonadota</taxon>
        <taxon>Alphaproteobacteria</taxon>
        <taxon>Hyphomicrobiales</taxon>
        <taxon>Notoacmeibacteraceae</taxon>
        <taxon>Notoacmeibacter</taxon>
    </lineage>
</organism>
<dbReference type="Proteomes" id="UP000281094">
    <property type="component" value="Unassembled WGS sequence"/>
</dbReference>
<keyword evidence="3" id="KW-1185">Reference proteome</keyword>
<protein>
    <recommendedName>
        <fullName evidence="4">PASTA domain-containing protein</fullName>
    </recommendedName>
</protein>
<evidence type="ECO:0008006" key="4">
    <source>
        <dbReference type="Google" id="ProtNLM"/>
    </source>
</evidence>
<keyword evidence="1" id="KW-0732">Signal</keyword>
<sequence length="107" mass="11469">MCHSAGLQYTGSMKTIFAIFAVLSVMGGSLPAHAHDWPAPKPDRSSTLPVLKVADNCYAVGQKLAQKRGARLLRADAVGDGQCRVVMLVPDGQGGRPRREEVVVPMR</sequence>
<dbReference type="AlphaFoldDB" id="A0A3L7JGC4"/>
<name>A0A3L7JGC4_9HYPH</name>
<proteinExistence type="predicted"/>
<gene>
    <name evidence="2" type="ORF">D8780_04230</name>
</gene>
<dbReference type="EMBL" id="RCWN01000001">
    <property type="protein sequence ID" value="RLQ87532.1"/>
    <property type="molecule type" value="Genomic_DNA"/>
</dbReference>